<dbReference type="PANTHER" id="PTHR38590">
    <property type="entry name" value="BLL0828 PROTEIN"/>
    <property type="match status" value="1"/>
</dbReference>
<dbReference type="InterPro" id="IPR007569">
    <property type="entry name" value="DUF559"/>
</dbReference>
<dbReference type="Pfam" id="PF04480">
    <property type="entry name" value="DUF559"/>
    <property type="match status" value="1"/>
</dbReference>
<accession>A0ABS4DE38</accession>
<protein>
    <submittedName>
        <fullName evidence="3">DUF559 domain-containing protein</fullName>
    </submittedName>
</protein>
<proteinExistence type="predicted"/>
<evidence type="ECO:0000256" key="1">
    <source>
        <dbReference type="SAM" id="MobiDB-lite"/>
    </source>
</evidence>
<dbReference type="InterPro" id="IPR047216">
    <property type="entry name" value="Endonuclease_DUF559_bact"/>
</dbReference>
<feature type="domain" description="DUF559" evidence="2">
    <location>
        <begin position="3"/>
        <end position="104"/>
    </location>
</feature>
<dbReference type="Gene3D" id="3.40.960.10">
    <property type="entry name" value="VSR Endonuclease"/>
    <property type="match status" value="1"/>
</dbReference>
<feature type="region of interest" description="Disordered" evidence="1">
    <location>
        <begin position="110"/>
        <end position="162"/>
    </location>
</feature>
<evidence type="ECO:0000259" key="2">
    <source>
        <dbReference type="Pfam" id="PF04480"/>
    </source>
</evidence>
<feature type="region of interest" description="Disordered" evidence="1">
    <location>
        <begin position="237"/>
        <end position="273"/>
    </location>
</feature>
<dbReference type="CDD" id="cd01038">
    <property type="entry name" value="Endonuclease_DUF559"/>
    <property type="match status" value="1"/>
</dbReference>
<gene>
    <name evidence="3" type="ORF">EYB53_018450</name>
</gene>
<sequence>MIEVARTFRKEPTGSEAILWNALRGKQLGGRKFRRQQPIGSFVVDFFCSEERLIVEVDGAIHANQIEADRARQELIESLGLRFVRVSAALVEQDLPRALEAIRAAFDFRALAPPPPTPPPPGGRGDMTPPPTPPPPGGRGDMTPPSPLVGEGGRGGGGQAPPLTLTARAAAWAAHVATIEAHLAAHQREIDELAFQLYGIDGEDRWAIEAGTETPPSPLVGEEGQGGWSNMTPPSPLVGEEGQGGWSNMTPPSPLVGEGGRGGGGDEDDDTNEEPLVTDHSSLVTALISYLVGCAFGRFDIRYATGERPTPVLPDPFAPLPACSPGMLTGTDGLPLRTAPEGYPLHIDANGILVDDPDHADDIVRRVRAALDVIFGERAEAIEREACQILGVNELRDYVRRPGKGGFWDDHIKRYAKSRRKAPIYWLLQAPRRSYALWIYLHRLDDDTLSKALVSYVEPKLRREEERLASLREAKSRTIGYDLRQAERAIERQEGVIADIRELRDRLDRAVKSYLKPDLNDGVVLTIAPLHELVPWKEAKHYWNELLAGKYAWSSIGQQLRAKGLVR</sequence>
<dbReference type="PANTHER" id="PTHR38590:SF1">
    <property type="entry name" value="BLL0828 PROTEIN"/>
    <property type="match status" value="1"/>
</dbReference>
<name>A0ABS4DE38_9CHLR</name>
<dbReference type="SUPFAM" id="SSF52980">
    <property type="entry name" value="Restriction endonuclease-like"/>
    <property type="match status" value="1"/>
</dbReference>
<comment type="caution">
    <text evidence="3">The sequence shown here is derived from an EMBL/GenBank/DDBJ whole genome shotgun (WGS) entry which is preliminary data.</text>
</comment>
<organism evidence="3 4">
    <name type="scientific">Candidatus Chloroploca mongolica</name>
    <dbReference type="NCBI Taxonomy" id="2528176"/>
    <lineage>
        <taxon>Bacteria</taxon>
        <taxon>Bacillati</taxon>
        <taxon>Chloroflexota</taxon>
        <taxon>Chloroflexia</taxon>
        <taxon>Chloroflexales</taxon>
        <taxon>Chloroflexineae</taxon>
        <taxon>Oscillochloridaceae</taxon>
        <taxon>Candidatus Chloroploca</taxon>
    </lineage>
</organism>
<evidence type="ECO:0000313" key="3">
    <source>
        <dbReference type="EMBL" id="MBP1467702.1"/>
    </source>
</evidence>
<feature type="compositionally biased region" description="Pro residues" evidence="1">
    <location>
        <begin position="112"/>
        <end position="137"/>
    </location>
</feature>
<dbReference type="EMBL" id="SIJK02000039">
    <property type="protein sequence ID" value="MBP1467702.1"/>
    <property type="molecule type" value="Genomic_DNA"/>
</dbReference>
<feature type="compositionally biased region" description="Gly residues" evidence="1">
    <location>
        <begin position="150"/>
        <end position="159"/>
    </location>
</feature>
<dbReference type="InterPro" id="IPR011335">
    <property type="entry name" value="Restrct_endonuc-II-like"/>
</dbReference>
<reference evidence="3 4" key="1">
    <citation type="submission" date="2021-03" db="EMBL/GenBank/DDBJ databases">
        <authorList>
            <person name="Grouzdev D.S."/>
        </authorList>
    </citation>
    <scope>NUCLEOTIDE SEQUENCE [LARGE SCALE GENOMIC DNA]</scope>
    <source>
        <strain evidence="3 4">M50-1</strain>
    </source>
</reference>
<dbReference type="Proteomes" id="UP001193081">
    <property type="component" value="Unassembled WGS sequence"/>
</dbReference>
<keyword evidence="4" id="KW-1185">Reference proteome</keyword>
<evidence type="ECO:0000313" key="4">
    <source>
        <dbReference type="Proteomes" id="UP001193081"/>
    </source>
</evidence>
<dbReference type="RefSeq" id="WP_205712684.1">
    <property type="nucleotide sequence ID" value="NZ_SIJK02000039.1"/>
</dbReference>